<keyword evidence="3" id="KW-1185">Reference proteome</keyword>
<evidence type="ECO:0000313" key="3">
    <source>
        <dbReference type="Proteomes" id="UP000005459"/>
    </source>
</evidence>
<evidence type="ECO:0000256" key="1">
    <source>
        <dbReference type="SAM" id="MobiDB-lite"/>
    </source>
</evidence>
<dbReference type="AlphaFoldDB" id="F9UAF3"/>
<organism evidence="2 3">
    <name type="scientific">Thiocapsa marina 5811</name>
    <dbReference type="NCBI Taxonomy" id="768671"/>
    <lineage>
        <taxon>Bacteria</taxon>
        <taxon>Pseudomonadati</taxon>
        <taxon>Pseudomonadota</taxon>
        <taxon>Gammaproteobacteria</taxon>
        <taxon>Chromatiales</taxon>
        <taxon>Chromatiaceae</taxon>
        <taxon>Thiocapsa</taxon>
    </lineage>
</organism>
<dbReference type="RefSeq" id="WP_007192781.1">
    <property type="nucleotide sequence ID" value="NZ_AFWV01000005.1"/>
</dbReference>
<dbReference type="EMBL" id="AFWV01000005">
    <property type="protein sequence ID" value="EGV19101.1"/>
    <property type="molecule type" value="Genomic_DNA"/>
</dbReference>
<proteinExistence type="predicted"/>
<accession>F9UAF3</accession>
<gene>
    <name evidence="2" type="ORF">ThimaDRAFT_1905</name>
</gene>
<dbReference type="STRING" id="768671.ThimaDRAFT_1905"/>
<protein>
    <submittedName>
        <fullName evidence="2">Uncharacterized protein</fullName>
    </submittedName>
</protein>
<dbReference type="eggNOG" id="ENOG5032VC1">
    <property type="taxonomic scope" value="Bacteria"/>
</dbReference>
<evidence type="ECO:0000313" key="2">
    <source>
        <dbReference type="EMBL" id="EGV19101.1"/>
    </source>
</evidence>
<reference evidence="2 3" key="1">
    <citation type="submission" date="2011-06" db="EMBL/GenBank/DDBJ databases">
        <title>The draft genome of Thiocapsa marina 5811.</title>
        <authorList>
            <consortium name="US DOE Joint Genome Institute (JGI-PGF)"/>
            <person name="Lucas S."/>
            <person name="Han J."/>
            <person name="Cheng J.-F."/>
            <person name="Goodwin L."/>
            <person name="Pitluck S."/>
            <person name="Peters L."/>
            <person name="Land M.L."/>
            <person name="Hauser L."/>
            <person name="Vogl K."/>
            <person name="Liu Z."/>
            <person name="Imhoff J."/>
            <person name="Thiel V."/>
            <person name="Frigaard N.-U."/>
            <person name="Bryant D."/>
            <person name="Woyke T.J."/>
        </authorList>
    </citation>
    <scope>NUCLEOTIDE SEQUENCE [LARGE SCALE GENOMIC DNA]</scope>
    <source>
        <strain evidence="2 3">5811</strain>
    </source>
</reference>
<sequence>MFPTRLIRYTGIAVLGLLAILTGKVGAVLPPDAVEGLKADAQAVLEVKVLEVQSAAAPAPAERFDVVYRMEVISVLRSSTRVEPGEIIQVRSYGVSQALLENGFVGPKVPALLESGWIGTAYLDPDPQASGAEAEAERQFVIAAHGDSFEDLPPGPPSLEYSVMPPEGER</sequence>
<name>F9UAF3_9GAMM</name>
<feature type="region of interest" description="Disordered" evidence="1">
    <location>
        <begin position="146"/>
        <end position="170"/>
    </location>
</feature>
<dbReference type="Proteomes" id="UP000005459">
    <property type="component" value="Unassembled WGS sequence"/>
</dbReference>